<dbReference type="FunFam" id="3.30.70.330:FF:000856">
    <property type="entry name" value="60S ribosomal protein L23"/>
    <property type="match status" value="1"/>
</dbReference>
<organism evidence="8 9">
    <name type="scientific">Plasmodium falciparum Vietnam Oak-Knoll</name>
    <name type="common">FVO</name>
    <dbReference type="NCBI Taxonomy" id="1036723"/>
    <lineage>
        <taxon>Eukaryota</taxon>
        <taxon>Sar</taxon>
        <taxon>Alveolata</taxon>
        <taxon>Apicomplexa</taxon>
        <taxon>Aconoidasida</taxon>
        <taxon>Haemosporida</taxon>
        <taxon>Plasmodiidae</taxon>
        <taxon>Plasmodium</taxon>
        <taxon>Plasmodium (Laverania)</taxon>
    </lineage>
</organism>
<dbReference type="EMBL" id="KI925135">
    <property type="protein sequence ID" value="ETW16981.1"/>
    <property type="molecule type" value="Genomic_DNA"/>
</dbReference>
<accession>A0A024V2B1</accession>
<evidence type="ECO:0000256" key="3">
    <source>
        <dbReference type="ARBA" id="ARBA00022884"/>
    </source>
</evidence>
<dbReference type="PANTHER" id="PTHR11620">
    <property type="entry name" value="60S RIBOSOMAL PROTEIN L23A"/>
    <property type="match status" value="1"/>
</dbReference>
<keyword evidence="3" id="KW-0694">RNA-binding</keyword>
<dbReference type="GO" id="GO:0019843">
    <property type="term" value="F:rRNA binding"/>
    <property type="evidence" value="ECO:0007669"/>
    <property type="project" value="UniProtKB-KW"/>
</dbReference>
<dbReference type="InterPro" id="IPR012677">
    <property type="entry name" value="Nucleotide-bd_a/b_plait_sf"/>
</dbReference>
<dbReference type="NCBIfam" id="NF011118">
    <property type="entry name" value="PRK14548.1"/>
    <property type="match status" value="1"/>
</dbReference>
<evidence type="ECO:0000259" key="7">
    <source>
        <dbReference type="Pfam" id="PF03939"/>
    </source>
</evidence>
<dbReference type="GO" id="GO:0005840">
    <property type="term" value="C:ribosome"/>
    <property type="evidence" value="ECO:0007669"/>
    <property type="project" value="UniProtKB-KW"/>
</dbReference>
<dbReference type="InterPro" id="IPR001014">
    <property type="entry name" value="Ribosomal_uL23_CS"/>
</dbReference>
<dbReference type="AlphaFoldDB" id="A0A024V2B1"/>
<dbReference type="GO" id="GO:0003735">
    <property type="term" value="F:structural constituent of ribosome"/>
    <property type="evidence" value="ECO:0007669"/>
    <property type="project" value="InterPro"/>
</dbReference>
<keyword evidence="2" id="KW-0699">rRNA-binding</keyword>
<comment type="similarity">
    <text evidence="1 6">Belongs to the universal ribosomal protein uL23 family.</text>
</comment>
<evidence type="ECO:0000256" key="2">
    <source>
        <dbReference type="ARBA" id="ARBA00022730"/>
    </source>
</evidence>
<dbReference type="OrthoDB" id="1267328at2759"/>
<dbReference type="SMR" id="A0A024V2B1"/>
<evidence type="ECO:0000256" key="6">
    <source>
        <dbReference type="RuleBase" id="RU003934"/>
    </source>
</evidence>
<proteinExistence type="inferred from homology"/>
<dbReference type="GO" id="GO:1990904">
    <property type="term" value="C:ribonucleoprotein complex"/>
    <property type="evidence" value="ECO:0007669"/>
    <property type="project" value="UniProtKB-KW"/>
</dbReference>
<dbReference type="PROSITE" id="PS00050">
    <property type="entry name" value="RIBOSOMAL_L23"/>
    <property type="match status" value="1"/>
</dbReference>
<name>A0A024V2B1_PLAFA</name>
<evidence type="ECO:0000313" key="9">
    <source>
        <dbReference type="Proteomes" id="UP000030690"/>
    </source>
</evidence>
<dbReference type="InterPro" id="IPR012678">
    <property type="entry name" value="Ribosomal_uL23/eL15/eS24_sf"/>
</dbReference>
<reference evidence="8 9" key="1">
    <citation type="submission" date="2013-02" db="EMBL/GenBank/DDBJ databases">
        <title>The Genome Annotation of Plasmodium falciparum Vietnam Oak-Knoll (FVO).</title>
        <authorList>
            <consortium name="The Broad Institute Genome Sequencing Platform"/>
            <consortium name="The Broad Institute Genome Sequencing Center for Infectious Disease"/>
            <person name="Neafsey D."/>
            <person name="Hoffman S."/>
            <person name="Volkman S."/>
            <person name="Rosenthal P."/>
            <person name="Walker B."/>
            <person name="Young S.K."/>
            <person name="Zeng Q."/>
            <person name="Gargeya S."/>
            <person name="Fitzgerald M."/>
            <person name="Haas B."/>
            <person name="Abouelleil A."/>
            <person name="Allen A.W."/>
            <person name="Alvarado L."/>
            <person name="Arachchi H.M."/>
            <person name="Berlin A.M."/>
            <person name="Chapman S.B."/>
            <person name="Gainer-Dewar J."/>
            <person name="Goldberg J."/>
            <person name="Griggs A."/>
            <person name="Gujja S."/>
            <person name="Hansen M."/>
            <person name="Howarth C."/>
            <person name="Imamovic A."/>
            <person name="Ireland A."/>
            <person name="Larimer J."/>
            <person name="McCowan C."/>
            <person name="Murphy C."/>
            <person name="Pearson M."/>
            <person name="Poon T.W."/>
            <person name="Priest M."/>
            <person name="Roberts A."/>
            <person name="Saif S."/>
            <person name="Shea T."/>
            <person name="Sisk P."/>
            <person name="Sykes S."/>
            <person name="Wortman J."/>
            <person name="Nusbaum C."/>
            <person name="Birren B."/>
        </authorList>
    </citation>
    <scope>NUCLEOTIDE SEQUENCE [LARGE SCALE GENOMIC DNA]</scope>
    <source>
        <strain evidence="9">Vietnam Oak-Knoll (FVO)</strain>
    </source>
</reference>
<evidence type="ECO:0000256" key="4">
    <source>
        <dbReference type="ARBA" id="ARBA00022980"/>
    </source>
</evidence>
<keyword evidence="5 6" id="KW-0687">Ribonucleoprotein</keyword>
<dbReference type="Gene3D" id="3.30.70.330">
    <property type="match status" value="1"/>
</dbReference>
<reference evidence="8 9" key="2">
    <citation type="submission" date="2013-02" db="EMBL/GenBank/DDBJ databases">
        <title>The Genome Sequence of Plasmodium falciparum Vietnam Oak-Knoll (FVO).</title>
        <authorList>
            <consortium name="The Broad Institute Genome Sequencing Platform"/>
            <consortium name="The Broad Institute Genome Sequencing Center for Infectious Disease"/>
            <person name="Neafsey D."/>
            <person name="Cheeseman I."/>
            <person name="Volkman S."/>
            <person name="Adams J."/>
            <person name="Walker B."/>
            <person name="Young S.K."/>
            <person name="Zeng Q."/>
            <person name="Gargeya S."/>
            <person name="Fitzgerald M."/>
            <person name="Haas B."/>
            <person name="Abouelleil A."/>
            <person name="Alvarado L."/>
            <person name="Arachchi H.M."/>
            <person name="Berlin A.M."/>
            <person name="Chapman S.B."/>
            <person name="Dewar J."/>
            <person name="Goldberg J."/>
            <person name="Griggs A."/>
            <person name="Gujja S."/>
            <person name="Hansen M."/>
            <person name="Howarth C."/>
            <person name="Imamovic A."/>
            <person name="Larimer J."/>
            <person name="McCowan C."/>
            <person name="Murphy C."/>
            <person name="Neiman D."/>
            <person name="Pearson M."/>
            <person name="Priest M."/>
            <person name="Roberts A."/>
            <person name="Saif S."/>
            <person name="Shea T."/>
            <person name="Sisk P."/>
            <person name="Sykes S."/>
            <person name="Wortman J."/>
            <person name="Nusbaum C."/>
            <person name="Birren B."/>
        </authorList>
    </citation>
    <scope>NUCLEOTIDE SEQUENCE [LARGE SCALE GENOMIC DNA]</scope>
    <source>
        <strain evidence="9">Vietnam Oak-Knoll (FVO)</strain>
    </source>
</reference>
<dbReference type="Pfam" id="PF03939">
    <property type="entry name" value="Ribosomal_L23eN"/>
    <property type="match status" value="1"/>
</dbReference>
<dbReference type="InterPro" id="IPR013025">
    <property type="entry name" value="Ribosomal_uL23-like"/>
</dbReference>
<evidence type="ECO:0000256" key="5">
    <source>
        <dbReference type="ARBA" id="ARBA00023274"/>
    </source>
</evidence>
<evidence type="ECO:0000313" key="8">
    <source>
        <dbReference type="EMBL" id="ETW16981.1"/>
    </source>
</evidence>
<dbReference type="GO" id="GO:0006412">
    <property type="term" value="P:translation"/>
    <property type="evidence" value="ECO:0007669"/>
    <property type="project" value="InterPro"/>
</dbReference>
<evidence type="ECO:0000256" key="1">
    <source>
        <dbReference type="ARBA" id="ARBA00006700"/>
    </source>
</evidence>
<keyword evidence="4 6" id="KW-0689">Ribosomal protein</keyword>
<dbReference type="Proteomes" id="UP000030690">
    <property type="component" value="Unassembled WGS sequence"/>
</dbReference>
<dbReference type="HAMAP" id="MF_01369_A">
    <property type="entry name" value="Ribosomal_uL23_A"/>
    <property type="match status" value="1"/>
</dbReference>
<sequence length="190" mass="22093">MTQVEKKKKNVKNVNKHKIIHKRVIKKGNRKYTNGNTKVKYRKQVVKKTINKNVSKKKLLKENVDKDEKKKKMKISIRFKKPKTLIYARNPKCPRIVKSCHSKTLDKYGLIKYPLTSEKAMKKIEEINTLVFMCDKRANKKNIKKSVKNLFGIECDKVNVLNTLNGDKKAYVRLSGEHDALEVANKIGIL</sequence>
<feature type="domain" description="Large ribosomal subunit protein uL23 N-terminal" evidence="7">
    <location>
        <begin position="52"/>
        <end position="100"/>
    </location>
</feature>
<dbReference type="Pfam" id="PF00276">
    <property type="entry name" value="Ribosomal_L23"/>
    <property type="match status" value="1"/>
</dbReference>
<dbReference type="SUPFAM" id="SSF54189">
    <property type="entry name" value="Ribosomal proteins S24e, L23 and L15e"/>
    <property type="match status" value="1"/>
</dbReference>
<dbReference type="InterPro" id="IPR005633">
    <property type="entry name" value="Ribosomal_uL23_N"/>
</dbReference>
<gene>
    <name evidence="8" type="ORF">PFFVO_04086</name>
</gene>
<protein>
    <recommendedName>
        <fullName evidence="7">Large ribosomal subunit protein uL23 N-terminal domain-containing protein</fullName>
    </recommendedName>
</protein>